<proteinExistence type="predicted"/>
<sequence>MDKSSIPMQVEQCTHSLLILVIRGGCGVNNTHTQ</sequence>
<name>A0A0E9V2Y0_ANGAN</name>
<evidence type="ECO:0000313" key="1">
    <source>
        <dbReference type="EMBL" id="JAH71780.1"/>
    </source>
</evidence>
<protein>
    <submittedName>
        <fullName evidence="1">Uncharacterized protein</fullName>
    </submittedName>
</protein>
<reference evidence="1" key="1">
    <citation type="submission" date="2014-11" db="EMBL/GenBank/DDBJ databases">
        <authorList>
            <person name="Amaro Gonzalez C."/>
        </authorList>
    </citation>
    <scope>NUCLEOTIDE SEQUENCE</scope>
</reference>
<dbReference type="EMBL" id="GBXM01036797">
    <property type="protein sequence ID" value="JAH71780.1"/>
    <property type="molecule type" value="Transcribed_RNA"/>
</dbReference>
<dbReference type="AlphaFoldDB" id="A0A0E9V2Y0"/>
<organism evidence="1">
    <name type="scientific">Anguilla anguilla</name>
    <name type="common">European freshwater eel</name>
    <name type="synonym">Muraena anguilla</name>
    <dbReference type="NCBI Taxonomy" id="7936"/>
    <lineage>
        <taxon>Eukaryota</taxon>
        <taxon>Metazoa</taxon>
        <taxon>Chordata</taxon>
        <taxon>Craniata</taxon>
        <taxon>Vertebrata</taxon>
        <taxon>Euteleostomi</taxon>
        <taxon>Actinopterygii</taxon>
        <taxon>Neopterygii</taxon>
        <taxon>Teleostei</taxon>
        <taxon>Anguilliformes</taxon>
        <taxon>Anguillidae</taxon>
        <taxon>Anguilla</taxon>
    </lineage>
</organism>
<reference evidence="1" key="2">
    <citation type="journal article" date="2015" name="Fish Shellfish Immunol.">
        <title>Early steps in the European eel (Anguilla anguilla)-Vibrio vulnificus interaction in the gills: Role of the RtxA13 toxin.</title>
        <authorList>
            <person name="Callol A."/>
            <person name="Pajuelo D."/>
            <person name="Ebbesson L."/>
            <person name="Teles M."/>
            <person name="MacKenzie S."/>
            <person name="Amaro C."/>
        </authorList>
    </citation>
    <scope>NUCLEOTIDE SEQUENCE</scope>
</reference>
<accession>A0A0E9V2Y0</accession>